<dbReference type="Pfam" id="PF07726">
    <property type="entry name" value="AAA_3"/>
    <property type="match status" value="1"/>
</dbReference>
<dbReference type="InterPro" id="IPR011703">
    <property type="entry name" value="ATPase_AAA-3"/>
</dbReference>
<dbReference type="InterPro" id="IPR041628">
    <property type="entry name" value="ChlI/MoxR_AAA_lid"/>
</dbReference>
<evidence type="ECO:0000256" key="3">
    <source>
        <dbReference type="ARBA" id="ARBA00061607"/>
    </source>
</evidence>
<comment type="similarity">
    <text evidence="3">Belongs to the MoxR family.</text>
</comment>
<evidence type="ECO:0000313" key="8">
    <source>
        <dbReference type="Proteomes" id="UP000515708"/>
    </source>
</evidence>
<feature type="region of interest" description="Disordered" evidence="4">
    <location>
        <begin position="1"/>
        <end position="30"/>
    </location>
</feature>
<sequence length="355" mass="38626">MSEFPIPATTSSAPPPPPAPAIPGESTAPLSNDDLARAQRILKVISDSYATKMVGQDRLRMSLLVALIAGGHILLESVPGLAKTTAASTLADTVKASFKRIQCTPDLLPSDITGSQIYDAATGSFRTVLGPVHANFVLLDEINRSSAKTQSAMLEAMQERQTTIGGEVHPLPRPFLVIATQNPIEQEGTYELPEAQMDRFLLKAIVEYPSPAEEFEILNRIDSGALDPDRHVPGAIGLDDVHDLQDIASRVHIDPAIRNYIVQLAYVTRNPAPYIGEERARFIKYGASPRASIAFLQASRALALLNGRTHVLPEDVRSLRHLVLRHRVLLTFEAEAEGVRSEDIIDQIFASVPTP</sequence>
<dbReference type="InterPro" id="IPR027417">
    <property type="entry name" value="P-loop_NTPase"/>
</dbReference>
<keyword evidence="1" id="KW-0547">Nucleotide-binding</keyword>
<gene>
    <name evidence="7" type="ORF">FVO59_06000</name>
</gene>
<proteinExistence type="inferred from homology"/>
<evidence type="ECO:0000259" key="6">
    <source>
        <dbReference type="Pfam" id="PF17863"/>
    </source>
</evidence>
<dbReference type="Proteomes" id="UP000515708">
    <property type="component" value="Chromosome"/>
</dbReference>
<dbReference type="GO" id="GO:0016887">
    <property type="term" value="F:ATP hydrolysis activity"/>
    <property type="evidence" value="ECO:0007669"/>
    <property type="project" value="InterPro"/>
</dbReference>
<feature type="domain" description="ChlI/MoxR AAA lid" evidence="6">
    <location>
        <begin position="282"/>
        <end position="348"/>
    </location>
</feature>
<keyword evidence="2" id="KW-0067">ATP-binding</keyword>
<dbReference type="Pfam" id="PF17863">
    <property type="entry name" value="AAA_lid_2"/>
    <property type="match status" value="1"/>
</dbReference>
<dbReference type="RefSeq" id="WP_182255675.1">
    <property type="nucleotide sequence ID" value="NZ_CP043732.1"/>
</dbReference>
<evidence type="ECO:0000256" key="1">
    <source>
        <dbReference type="ARBA" id="ARBA00022741"/>
    </source>
</evidence>
<organism evidence="7 8">
    <name type="scientific">Microbacterium esteraromaticum</name>
    <dbReference type="NCBI Taxonomy" id="57043"/>
    <lineage>
        <taxon>Bacteria</taxon>
        <taxon>Bacillati</taxon>
        <taxon>Actinomycetota</taxon>
        <taxon>Actinomycetes</taxon>
        <taxon>Micrococcales</taxon>
        <taxon>Microbacteriaceae</taxon>
        <taxon>Microbacterium</taxon>
    </lineage>
</organism>
<dbReference type="PIRSF" id="PIRSF002849">
    <property type="entry name" value="AAA_ATPase_chaperone_MoxR_prd"/>
    <property type="match status" value="1"/>
</dbReference>
<dbReference type="AlphaFoldDB" id="A0A7D8AIH9"/>
<dbReference type="FunFam" id="3.40.50.300:FF:000640">
    <property type="entry name" value="MoxR family ATPase"/>
    <property type="match status" value="1"/>
</dbReference>
<dbReference type="InterPro" id="IPR050764">
    <property type="entry name" value="CbbQ/NirQ/NorQ/GpvN"/>
</dbReference>
<feature type="compositionally biased region" description="Low complexity" evidence="4">
    <location>
        <begin position="1"/>
        <end position="12"/>
    </location>
</feature>
<dbReference type="PANTHER" id="PTHR42759">
    <property type="entry name" value="MOXR FAMILY PROTEIN"/>
    <property type="match status" value="1"/>
</dbReference>
<evidence type="ECO:0000313" key="7">
    <source>
        <dbReference type="EMBL" id="QMU96825.1"/>
    </source>
</evidence>
<protein>
    <submittedName>
        <fullName evidence="7">MoxR family ATPase</fullName>
    </submittedName>
</protein>
<dbReference type="SUPFAM" id="SSF52540">
    <property type="entry name" value="P-loop containing nucleoside triphosphate hydrolases"/>
    <property type="match status" value="1"/>
</dbReference>
<evidence type="ECO:0000256" key="2">
    <source>
        <dbReference type="ARBA" id="ARBA00022840"/>
    </source>
</evidence>
<reference evidence="7 8" key="1">
    <citation type="journal article" date="2020" name="Front. Microbiol.">
        <title>Design of Bacterial Strain-Specific qPCR Assays Using NGS Data and Publicly Available Resources and Its Application to Track Biocontrol Strains.</title>
        <authorList>
            <person name="Hernandez I."/>
            <person name="Sant C."/>
            <person name="Martinez R."/>
            <person name="Fernandez C."/>
        </authorList>
    </citation>
    <scope>NUCLEOTIDE SEQUENCE [LARGE SCALE GENOMIC DNA]</scope>
    <source>
        <strain evidence="7 8">B24</strain>
    </source>
</reference>
<evidence type="ECO:0000259" key="5">
    <source>
        <dbReference type="Pfam" id="PF07726"/>
    </source>
</evidence>
<dbReference type="EMBL" id="CP043732">
    <property type="protein sequence ID" value="QMU96825.1"/>
    <property type="molecule type" value="Genomic_DNA"/>
</dbReference>
<feature type="domain" description="ATPase AAA-3" evidence="5">
    <location>
        <begin position="72"/>
        <end position="202"/>
    </location>
</feature>
<dbReference type="GO" id="GO:0005524">
    <property type="term" value="F:ATP binding"/>
    <property type="evidence" value="ECO:0007669"/>
    <property type="project" value="UniProtKB-KW"/>
</dbReference>
<dbReference type="Gene3D" id="3.40.50.300">
    <property type="entry name" value="P-loop containing nucleotide triphosphate hydrolases"/>
    <property type="match status" value="1"/>
</dbReference>
<dbReference type="PANTHER" id="PTHR42759:SF1">
    <property type="entry name" value="MAGNESIUM-CHELATASE SUBUNIT CHLD"/>
    <property type="match status" value="1"/>
</dbReference>
<accession>A0A7D8AIH9</accession>
<evidence type="ECO:0000256" key="4">
    <source>
        <dbReference type="SAM" id="MobiDB-lite"/>
    </source>
</evidence>
<dbReference type="Gene3D" id="1.10.8.80">
    <property type="entry name" value="Magnesium chelatase subunit I, C-Terminal domain"/>
    <property type="match status" value="1"/>
</dbReference>
<name>A0A7D8AIH9_9MICO</name>